<evidence type="ECO:0000313" key="1">
    <source>
        <dbReference type="EMBL" id="CEM42435.1"/>
    </source>
</evidence>
<dbReference type="EMBL" id="CDMZ01002451">
    <property type="protein sequence ID" value="CEM42435.1"/>
    <property type="molecule type" value="Genomic_DNA"/>
</dbReference>
<accession>A0A0G4HEZ1</accession>
<name>A0A0G4HEZ1_9ALVE</name>
<dbReference type="PhylomeDB" id="A0A0G4HEZ1"/>
<dbReference type="VEuPathDB" id="CryptoDB:Cvel_6541"/>
<proteinExistence type="predicted"/>
<gene>
    <name evidence="1" type="ORF">Cvel_6541</name>
</gene>
<reference evidence="1" key="1">
    <citation type="submission" date="2014-11" db="EMBL/GenBank/DDBJ databases">
        <authorList>
            <person name="Otto D Thomas"/>
            <person name="Naeem Raeece"/>
        </authorList>
    </citation>
    <scope>NUCLEOTIDE SEQUENCE</scope>
</reference>
<dbReference type="AlphaFoldDB" id="A0A0G4HEZ1"/>
<organism evidence="1">
    <name type="scientific">Chromera velia CCMP2878</name>
    <dbReference type="NCBI Taxonomy" id="1169474"/>
    <lineage>
        <taxon>Eukaryota</taxon>
        <taxon>Sar</taxon>
        <taxon>Alveolata</taxon>
        <taxon>Colpodellida</taxon>
        <taxon>Chromeraceae</taxon>
        <taxon>Chromera</taxon>
    </lineage>
</organism>
<protein>
    <submittedName>
        <fullName evidence="1">Uncharacterized protein</fullName>
    </submittedName>
</protein>
<sequence>MFFSYNHLVQVRRHALRQSTRTDMDVRFQFALVGPGLDSVQSGASVSGGVTLIAGGSLVEGGQNSSAVTSSALPSAAPTDAHRCCGDGHDARGVVEENSGPHWHRWRNLKLSRSPQGPLFRHLLGPAEFSANTTLNLLEKM</sequence>